<dbReference type="Proteomes" id="UP000029725">
    <property type="component" value="Unassembled WGS sequence"/>
</dbReference>
<gene>
    <name evidence="1" type="ORF">DI09_3p280</name>
</gene>
<dbReference type="CDD" id="cd00600">
    <property type="entry name" value="Sm_like"/>
    <property type="match status" value="1"/>
</dbReference>
<organism evidence="1 2">
    <name type="scientific">Mitosporidium daphniae</name>
    <dbReference type="NCBI Taxonomy" id="1485682"/>
    <lineage>
        <taxon>Eukaryota</taxon>
        <taxon>Fungi</taxon>
        <taxon>Fungi incertae sedis</taxon>
        <taxon>Microsporidia</taxon>
        <taxon>Mitosporidium</taxon>
    </lineage>
</organism>
<evidence type="ECO:0000313" key="2">
    <source>
        <dbReference type="Proteomes" id="UP000029725"/>
    </source>
</evidence>
<dbReference type="EMBL" id="JMKJ01000333">
    <property type="protein sequence ID" value="KGG51266.1"/>
    <property type="molecule type" value="Genomic_DNA"/>
</dbReference>
<evidence type="ECO:0008006" key="3">
    <source>
        <dbReference type="Google" id="ProtNLM"/>
    </source>
</evidence>
<reference evidence="1 2" key="1">
    <citation type="submission" date="2014-04" db="EMBL/GenBank/DDBJ databases">
        <title>A new species of microsporidia sheds light on the evolution of extreme parasitism.</title>
        <authorList>
            <person name="Haag K.L."/>
            <person name="James T.Y."/>
            <person name="Larsson R."/>
            <person name="Schaer T.M."/>
            <person name="Refardt D."/>
            <person name="Pombert J.-F."/>
            <person name="Ebert D."/>
        </authorList>
    </citation>
    <scope>NUCLEOTIDE SEQUENCE [LARGE SCALE GENOMIC DNA]</scope>
    <source>
        <strain evidence="1 2">UGP3</strain>
        <tissue evidence="1">Spores</tissue>
    </source>
</reference>
<dbReference type="AlphaFoldDB" id="A0A098VU92"/>
<dbReference type="InterPro" id="IPR010920">
    <property type="entry name" value="LSM_dom_sf"/>
</dbReference>
<dbReference type="VEuPathDB" id="MicrosporidiaDB:DI09_3p280"/>
<dbReference type="SUPFAM" id="SSF50182">
    <property type="entry name" value="Sm-like ribonucleoproteins"/>
    <property type="match status" value="1"/>
</dbReference>
<comment type="caution">
    <text evidence="1">The sequence shown here is derived from an EMBL/GenBank/DDBJ whole genome shotgun (WGS) entry which is preliminary data.</text>
</comment>
<name>A0A098VU92_9MICR</name>
<dbReference type="HOGENOM" id="CLU_2171656_0_0_1"/>
<sequence length="110" mass="12233">MNGHCNCYVEPTCVGYRKHPVAYKCTPFLQPSTCMHEQPIFSCDEIFSYLGSEVVVLLKSSEKSEIRGTLMAFDCQSNILLTVLSPNRDFGATLRLLEIPGEQISGVSKL</sequence>
<proteinExistence type="predicted"/>
<dbReference type="GeneID" id="25259826"/>
<evidence type="ECO:0000313" key="1">
    <source>
        <dbReference type="EMBL" id="KGG51266.1"/>
    </source>
</evidence>
<protein>
    <recommendedName>
        <fullName evidence="3">LSM domain-containing protein</fullName>
    </recommendedName>
</protein>
<accession>A0A098VU92</accession>
<dbReference type="RefSeq" id="XP_013237693.1">
    <property type="nucleotide sequence ID" value="XM_013382239.1"/>
</dbReference>
<keyword evidence="2" id="KW-1185">Reference proteome</keyword>